<keyword evidence="2" id="KW-1133">Transmembrane helix</keyword>
<dbReference type="RefSeq" id="WP_031577212.1">
    <property type="nucleotide sequence ID" value="NZ_FNDZ01000002.1"/>
</dbReference>
<dbReference type="NCBIfam" id="TIGR01167">
    <property type="entry name" value="LPXTG_anchor"/>
    <property type="match status" value="1"/>
</dbReference>
<keyword evidence="2" id="KW-0472">Membrane</keyword>
<feature type="transmembrane region" description="Helical" evidence="2">
    <location>
        <begin position="74"/>
        <end position="95"/>
    </location>
</feature>
<proteinExistence type="predicted"/>
<evidence type="ECO:0000313" key="4">
    <source>
        <dbReference type="Proteomes" id="UP000183255"/>
    </source>
</evidence>
<keyword evidence="2" id="KW-0812">Transmembrane</keyword>
<evidence type="ECO:0000256" key="2">
    <source>
        <dbReference type="SAM" id="Phobius"/>
    </source>
</evidence>
<protein>
    <submittedName>
        <fullName evidence="3">LPXTG-motif cell wall anchor domain-containing protein</fullName>
    </submittedName>
</protein>
<reference evidence="3 4" key="1">
    <citation type="submission" date="2016-10" db="EMBL/GenBank/DDBJ databases">
        <authorList>
            <person name="de Groot N.N."/>
        </authorList>
    </citation>
    <scope>NUCLEOTIDE SEQUENCE [LARGE SCALE GENOMIC DNA]</scope>
    <source>
        <strain evidence="3 4">CGMCC 1.5058</strain>
    </source>
</reference>
<feature type="region of interest" description="Disordered" evidence="1">
    <location>
        <begin position="37"/>
        <end position="65"/>
    </location>
</feature>
<dbReference type="Proteomes" id="UP000183255">
    <property type="component" value="Unassembled WGS sequence"/>
</dbReference>
<sequence>MTEADLQAQELENNAEVSGEDPKGVKLFASAKVTLKKEKTETVKPEEPESPKEPEISSEEDVTALPSTGSAKEYWPLLGLLLFLGGGGYFGTLLLKSEKRKRERRGARL</sequence>
<evidence type="ECO:0000256" key="1">
    <source>
        <dbReference type="SAM" id="MobiDB-lite"/>
    </source>
</evidence>
<dbReference type="AlphaFoldDB" id="A0A1G8JTM3"/>
<gene>
    <name evidence="3" type="ORF">SAMN05421804_10293</name>
</gene>
<name>A0A1G8JTM3_9CLOT</name>
<evidence type="ECO:0000313" key="3">
    <source>
        <dbReference type="EMBL" id="SDI33940.1"/>
    </source>
</evidence>
<accession>A0A1G8JTM3</accession>
<feature type="region of interest" description="Disordered" evidence="1">
    <location>
        <begin position="1"/>
        <end position="23"/>
    </location>
</feature>
<feature type="compositionally biased region" description="Basic and acidic residues" evidence="1">
    <location>
        <begin position="37"/>
        <end position="55"/>
    </location>
</feature>
<dbReference type="EMBL" id="FNDZ01000002">
    <property type="protein sequence ID" value="SDI33940.1"/>
    <property type="molecule type" value="Genomic_DNA"/>
</dbReference>
<organism evidence="3 4">
    <name type="scientific">Proteiniclasticum ruminis</name>
    <dbReference type="NCBI Taxonomy" id="398199"/>
    <lineage>
        <taxon>Bacteria</taxon>
        <taxon>Bacillati</taxon>
        <taxon>Bacillota</taxon>
        <taxon>Clostridia</taxon>
        <taxon>Eubacteriales</taxon>
        <taxon>Clostridiaceae</taxon>
        <taxon>Proteiniclasticum</taxon>
    </lineage>
</organism>